<gene>
    <name evidence="2" type="ORF">F6B43_05325</name>
</gene>
<evidence type="ECO:0000259" key="1">
    <source>
        <dbReference type="Pfam" id="PF04480"/>
    </source>
</evidence>
<protein>
    <submittedName>
        <fullName evidence="2">DUF559 domain-containing protein</fullName>
    </submittedName>
</protein>
<dbReference type="Proteomes" id="UP000325827">
    <property type="component" value="Unassembled WGS sequence"/>
</dbReference>
<dbReference type="OrthoDB" id="2594539at2"/>
<evidence type="ECO:0000313" key="3">
    <source>
        <dbReference type="Proteomes" id="UP000325827"/>
    </source>
</evidence>
<dbReference type="Pfam" id="PF04480">
    <property type="entry name" value="DUF559"/>
    <property type="match status" value="1"/>
</dbReference>
<keyword evidence="3" id="KW-1185">Reference proteome</keyword>
<evidence type="ECO:0000313" key="2">
    <source>
        <dbReference type="EMBL" id="KAA9111037.1"/>
    </source>
</evidence>
<organism evidence="2 3">
    <name type="scientific">Microbacterium rhizomatis</name>
    <dbReference type="NCBI Taxonomy" id="1631477"/>
    <lineage>
        <taxon>Bacteria</taxon>
        <taxon>Bacillati</taxon>
        <taxon>Actinomycetota</taxon>
        <taxon>Actinomycetes</taxon>
        <taxon>Micrococcales</taxon>
        <taxon>Microbacteriaceae</taxon>
        <taxon>Microbacterium</taxon>
    </lineage>
</organism>
<proteinExistence type="predicted"/>
<reference evidence="3" key="1">
    <citation type="submission" date="2019-09" db="EMBL/GenBank/DDBJ databases">
        <title>Mumia zhuanghuii sp. nov. isolated from the intestinal contents of plateau pika (Ochotona curzoniae) in the Qinghai-Tibet plateau of China.</title>
        <authorList>
            <person name="Tian Z."/>
        </authorList>
    </citation>
    <scope>NUCLEOTIDE SEQUENCE [LARGE SCALE GENOMIC DNA]</scope>
    <source>
        <strain evidence="3">JCM 30598</strain>
    </source>
</reference>
<dbReference type="RefSeq" id="WP_150447808.1">
    <property type="nucleotide sequence ID" value="NZ_VYSA01000001.1"/>
</dbReference>
<dbReference type="EMBL" id="VYSA01000001">
    <property type="protein sequence ID" value="KAA9111037.1"/>
    <property type="molecule type" value="Genomic_DNA"/>
</dbReference>
<name>A0A5J5J464_9MICO</name>
<feature type="domain" description="DUF559" evidence="1">
    <location>
        <begin position="205"/>
        <end position="273"/>
    </location>
</feature>
<dbReference type="AlphaFoldDB" id="A0A5J5J464"/>
<accession>A0A5J5J464</accession>
<sequence length="282" mass="30774">MSTARIIEILEWREGVAHRRALIRAGASKADIACAILGGAIVRLRKGVYALPAADPLVAVAARHGGAVACISALRAHGIWVLDGPNRPHVWLGGKGRTHAHPDCRCIDHHDAGRATFGLTPVRLALVQVAQCCDAETFFVAYESAWRLGKLAPADRQWIRSVVPARRRWLVDLARGDADSGLESLVRLRLVRIGISVEPQVLIVGVGRVDFLLSGRLIVEVDGRENHDGQSLRHKDLVRDAAAAALGYDTLRFDYALVVYEWATVERAILARLSRAPHPFVG</sequence>
<comment type="caution">
    <text evidence="2">The sequence shown here is derived from an EMBL/GenBank/DDBJ whole genome shotgun (WGS) entry which is preliminary data.</text>
</comment>
<dbReference type="InterPro" id="IPR007569">
    <property type="entry name" value="DUF559"/>
</dbReference>
<dbReference type="Gene3D" id="3.40.960.10">
    <property type="entry name" value="VSR Endonuclease"/>
    <property type="match status" value="1"/>
</dbReference>